<evidence type="ECO:0000256" key="5">
    <source>
        <dbReference type="ARBA" id="ARBA00023065"/>
    </source>
</evidence>
<evidence type="ECO:0000256" key="3">
    <source>
        <dbReference type="ARBA" id="ARBA00022692"/>
    </source>
</evidence>
<dbReference type="OrthoDB" id="6515496at2759"/>
<keyword evidence="8" id="KW-0325">Glycoprotein</keyword>
<evidence type="ECO:0000256" key="7">
    <source>
        <dbReference type="ARBA" id="ARBA00023170"/>
    </source>
</evidence>
<evidence type="ECO:0000256" key="6">
    <source>
        <dbReference type="ARBA" id="ARBA00023136"/>
    </source>
</evidence>
<dbReference type="Proteomes" id="UP000886998">
    <property type="component" value="Unassembled WGS sequence"/>
</dbReference>
<comment type="caution">
    <text evidence="12">The sequence shown here is derived from an EMBL/GenBank/DDBJ whole genome shotgun (WGS) entry which is preliminary data.</text>
</comment>
<dbReference type="AlphaFoldDB" id="A0A8X6YU03"/>
<evidence type="ECO:0000313" key="12">
    <source>
        <dbReference type="EMBL" id="GFY76963.1"/>
    </source>
</evidence>
<keyword evidence="9" id="KW-1071">Ligand-gated ion channel</keyword>
<dbReference type="Pfam" id="PF10613">
    <property type="entry name" value="Lig_chan-Glu_bd"/>
    <property type="match status" value="1"/>
</dbReference>
<keyword evidence="3" id="KW-0812">Transmembrane</keyword>
<dbReference type="EMBL" id="BMAV01022251">
    <property type="protein sequence ID" value="GFY76963.1"/>
    <property type="molecule type" value="Genomic_DNA"/>
</dbReference>
<evidence type="ECO:0000256" key="8">
    <source>
        <dbReference type="ARBA" id="ARBA00023180"/>
    </source>
</evidence>
<evidence type="ECO:0000256" key="10">
    <source>
        <dbReference type="ARBA" id="ARBA00023303"/>
    </source>
</evidence>
<keyword evidence="7 12" id="KW-0675">Receptor</keyword>
<dbReference type="FunFam" id="3.40.190.10:FF:000210">
    <property type="entry name" value="Glutamate receptor ionotropic, kainate 1"/>
    <property type="match status" value="1"/>
</dbReference>
<evidence type="ECO:0000256" key="4">
    <source>
        <dbReference type="ARBA" id="ARBA00022989"/>
    </source>
</evidence>
<keyword evidence="13" id="KW-1185">Reference proteome</keyword>
<keyword evidence="6" id="KW-0472">Membrane</keyword>
<organism evidence="12 13">
    <name type="scientific">Trichonephila inaurata madagascariensis</name>
    <dbReference type="NCBI Taxonomy" id="2747483"/>
    <lineage>
        <taxon>Eukaryota</taxon>
        <taxon>Metazoa</taxon>
        <taxon>Ecdysozoa</taxon>
        <taxon>Arthropoda</taxon>
        <taxon>Chelicerata</taxon>
        <taxon>Arachnida</taxon>
        <taxon>Araneae</taxon>
        <taxon>Araneomorphae</taxon>
        <taxon>Entelegynae</taxon>
        <taxon>Araneoidea</taxon>
        <taxon>Nephilidae</taxon>
        <taxon>Trichonephila</taxon>
        <taxon>Trichonephila inaurata</taxon>
    </lineage>
</organism>
<dbReference type="GO" id="GO:0015276">
    <property type="term" value="F:ligand-gated monoatomic ion channel activity"/>
    <property type="evidence" value="ECO:0007669"/>
    <property type="project" value="InterPro"/>
</dbReference>
<dbReference type="SUPFAM" id="SSF53850">
    <property type="entry name" value="Periplasmic binding protein-like II"/>
    <property type="match status" value="1"/>
</dbReference>
<keyword evidence="2" id="KW-0813">Transport</keyword>
<dbReference type="Gene3D" id="3.40.190.10">
    <property type="entry name" value="Periplasmic binding protein-like II"/>
    <property type="match status" value="1"/>
</dbReference>
<dbReference type="SMART" id="SM00918">
    <property type="entry name" value="Lig_chan-Glu_bd"/>
    <property type="match status" value="1"/>
</dbReference>
<evidence type="ECO:0000313" key="13">
    <source>
        <dbReference type="Proteomes" id="UP000886998"/>
    </source>
</evidence>
<evidence type="ECO:0000256" key="1">
    <source>
        <dbReference type="ARBA" id="ARBA00004141"/>
    </source>
</evidence>
<keyword evidence="5" id="KW-0406">Ion transport</keyword>
<evidence type="ECO:0000259" key="11">
    <source>
        <dbReference type="SMART" id="SM00918"/>
    </source>
</evidence>
<keyword evidence="4" id="KW-1133">Transmembrane helix</keyword>
<comment type="subcellular location">
    <subcellularLocation>
        <location evidence="1">Membrane</location>
        <topology evidence="1">Multi-pass membrane protein</topology>
    </subcellularLocation>
</comment>
<dbReference type="InterPro" id="IPR019594">
    <property type="entry name" value="Glu/Gly-bd"/>
</dbReference>
<feature type="domain" description="Ionotropic glutamate receptor L-glutamate and glycine-binding" evidence="11">
    <location>
        <begin position="8"/>
        <end position="64"/>
    </location>
</feature>
<protein>
    <submittedName>
        <fullName evidence="12">Glutamate receptor ionotropic, kainate 3</fullName>
    </submittedName>
</protein>
<reference evidence="12" key="1">
    <citation type="submission" date="2020-08" db="EMBL/GenBank/DDBJ databases">
        <title>Multicomponent nature underlies the extraordinary mechanical properties of spider dragline silk.</title>
        <authorList>
            <person name="Kono N."/>
            <person name="Nakamura H."/>
            <person name="Mori M."/>
            <person name="Yoshida Y."/>
            <person name="Ohtoshi R."/>
            <person name="Malay A.D."/>
            <person name="Moran D.A.P."/>
            <person name="Tomita M."/>
            <person name="Numata K."/>
            <person name="Arakawa K."/>
        </authorList>
    </citation>
    <scope>NUCLEOTIDE SEQUENCE</scope>
</reference>
<dbReference type="GO" id="GO:0016020">
    <property type="term" value="C:membrane"/>
    <property type="evidence" value="ECO:0007669"/>
    <property type="project" value="UniProtKB-SubCell"/>
</dbReference>
<evidence type="ECO:0000256" key="2">
    <source>
        <dbReference type="ARBA" id="ARBA00022448"/>
    </source>
</evidence>
<gene>
    <name evidence="12" type="primary">GRIK3</name>
    <name evidence="12" type="ORF">TNIN_57751</name>
</gene>
<name>A0A8X6YU03_9ARAC</name>
<proteinExistence type="predicted"/>
<evidence type="ECO:0000256" key="9">
    <source>
        <dbReference type="ARBA" id="ARBA00023286"/>
    </source>
</evidence>
<sequence>MIKKSDDQTKGSNAEQYEGFCVDLLKEMSRILGFRYELRLVRDGSYGSRNSRGHWNGMVRELIDRVNIYFDFFSIFSSDINCFYCFD</sequence>
<accession>A0A8X6YU03</accession>
<keyword evidence="10" id="KW-0407">Ion channel</keyword>